<feature type="transmembrane region" description="Helical" evidence="1">
    <location>
        <begin position="144"/>
        <end position="164"/>
    </location>
</feature>
<dbReference type="InterPro" id="IPR006938">
    <property type="entry name" value="DUF624"/>
</dbReference>
<reference evidence="2 3" key="1">
    <citation type="submission" date="2019-11" db="EMBL/GenBank/DDBJ databases">
        <title>Growth characteristics of pneumococcus vary with the chemical composition of the capsule and with environmental conditions.</title>
        <authorList>
            <person name="Tothpal A."/>
            <person name="Desobry K."/>
            <person name="Joshi S."/>
            <person name="Wyllie A.L."/>
            <person name="Weinberger D.M."/>
        </authorList>
    </citation>
    <scope>NUCLEOTIDE SEQUENCE [LARGE SCALE GENOMIC DNA]</scope>
    <source>
        <strain evidence="3">pnumococcus09N</strain>
    </source>
</reference>
<protein>
    <submittedName>
        <fullName evidence="2">DUF624 domain-containing protein</fullName>
    </submittedName>
</protein>
<keyword evidence="1" id="KW-0812">Transmembrane</keyword>
<keyword evidence="1" id="KW-0472">Membrane</keyword>
<dbReference type="EMBL" id="WNHU01000121">
    <property type="protein sequence ID" value="MTV44171.1"/>
    <property type="molecule type" value="Genomic_DNA"/>
</dbReference>
<dbReference type="Proteomes" id="UP000467349">
    <property type="component" value="Unassembled WGS sequence"/>
</dbReference>
<dbReference type="Pfam" id="PF04854">
    <property type="entry name" value="DUF624"/>
    <property type="match status" value="1"/>
</dbReference>
<feature type="transmembrane region" description="Helical" evidence="1">
    <location>
        <begin position="63"/>
        <end position="87"/>
    </location>
</feature>
<proteinExistence type="predicted"/>
<evidence type="ECO:0000313" key="3">
    <source>
        <dbReference type="Proteomes" id="UP000467349"/>
    </source>
</evidence>
<feature type="transmembrane region" description="Helical" evidence="1">
    <location>
        <begin position="99"/>
        <end position="123"/>
    </location>
</feature>
<comment type="caution">
    <text evidence="2">The sequence shown here is derived from an EMBL/GenBank/DDBJ whole genome shotgun (WGS) entry which is preliminary data.</text>
</comment>
<evidence type="ECO:0000256" key="1">
    <source>
        <dbReference type="SAM" id="Phobius"/>
    </source>
</evidence>
<keyword evidence="1" id="KW-1133">Transmembrane helix</keyword>
<gene>
    <name evidence="2" type="ORF">GM545_11390</name>
</gene>
<feature type="transmembrane region" description="Helical" evidence="1">
    <location>
        <begin position="170"/>
        <end position="194"/>
    </location>
</feature>
<name>A0A7X2XLE4_STREE</name>
<feature type="transmembrane region" description="Helical" evidence="1">
    <location>
        <begin position="17"/>
        <end position="43"/>
    </location>
</feature>
<accession>A0A7X2XLE4</accession>
<sequence>MQIKFIDKVSNLIMLNLLYVASVVTVIAIGSGESALIATLIKIVRHEESYPYRDFANSFFKDYWKNLGAALISNLPILILLFSLFFLPYIPLPIYIISILRHIGVIYIILHLIATTFLIPLIGRYNNTLKNSLHNSIMLAYKHFFIAVLIRIIEIIPVLLFFILQNQLLVWITLMIFILPSITKYANAFLYNFIFSKYEKLNLFETGNFLSQRSNFIFNRS</sequence>
<evidence type="ECO:0000313" key="2">
    <source>
        <dbReference type="EMBL" id="MTV44171.1"/>
    </source>
</evidence>
<dbReference type="AlphaFoldDB" id="A0A7X2XLE4"/>
<organism evidence="2 3">
    <name type="scientific">Streptococcus pneumoniae</name>
    <dbReference type="NCBI Taxonomy" id="1313"/>
    <lineage>
        <taxon>Bacteria</taxon>
        <taxon>Bacillati</taxon>
        <taxon>Bacillota</taxon>
        <taxon>Bacilli</taxon>
        <taxon>Lactobacillales</taxon>
        <taxon>Streptococcaceae</taxon>
        <taxon>Streptococcus</taxon>
    </lineage>
</organism>